<feature type="repeat" description="HEAT" evidence="9">
    <location>
        <begin position="512"/>
        <end position="550"/>
    </location>
</feature>
<keyword evidence="5" id="KW-0677">Repeat</keyword>
<keyword evidence="4" id="KW-0747">Spliceosome</keyword>
<comment type="similarity">
    <text evidence="2">Belongs to the SF3B1 family.</text>
</comment>
<evidence type="ECO:0000313" key="11">
    <source>
        <dbReference type="EMBL" id="SCW02086.1"/>
    </source>
</evidence>
<evidence type="ECO:0000256" key="4">
    <source>
        <dbReference type="ARBA" id="ARBA00022728"/>
    </source>
</evidence>
<keyword evidence="3" id="KW-0507">mRNA processing</keyword>
<reference evidence="12" key="1">
    <citation type="submission" date="2016-03" db="EMBL/GenBank/DDBJ databases">
        <authorList>
            <person name="Devillers H."/>
        </authorList>
    </citation>
    <scope>NUCLEOTIDE SEQUENCE [LARGE SCALE GENOMIC DNA]</scope>
</reference>
<dbReference type="Gene3D" id="1.25.10.10">
    <property type="entry name" value="Leucine-rich Repeat Variant"/>
    <property type="match status" value="3"/>
</dbReference>
<dbReference type="OMA" id="LVMNYVW"/>
<name>A0A1G4ME62_LACFM</name>
<keyword evidence="6" id="KW-0508">mRNA splicing</keyword>
<dbReference type="PANTHER" id="PTHR12097">
    <property type="entry name" value="SPLICING FACTOR 3B, SUBUNIT 1-RELATED"/>
    <property type="match status" value="1"/>
</dbReference>
<dbReference type="Pfam" id="PF22646">
    <property type="entry name" value="PPP2R1A-like_HEAT"/>
    <property type="match status" value="1"/>
</dbReference>
<dbReference type="InterPro" id="IPR021133">
    <property type="entry name" value="HEAT_type_2"/>
</dbReference>
<dbReference type="SUPFAM" id="SSF48371">
    <property type="entry name" value="ARM repeat"/>
    <property type="match status" value="1"/>
</dbReference>
<feature type="domain" description="Phosphatase PP2A regulatory subunit A/Splicing factor 3B subunit 1-like HEAT repeat" evidence="10">
    <location>
        <begin position="750"/>
        <end position="821"/>
    </location>
</feature>
<dbReference type="EMBL" id="LT598488">
    <property type="protein sequence ID" value="SCW02086.1"/>
    <property type="molecule type" value="Genomic_DNA"/>
</dbReference>
<dbReference type="GO" id="GO:0005681">
    <property type="term" value="C:spliceosomal complex"/>
    <property type="evidence" value="ECO:0007669"/>
    <property type="project" value="UniProtKB-KW"/>
</dbReference>
<evidence type="ECO:0000256" key="5">
    <source>
        <dbReference type="ARBA" id="ARBA00022737"/>
    </source>
</evidence>
<proteinExistence type="inferred from homology"/>
<evidence type="ECO:0000259" key="10">
    <source>
        <dbReference type="Pfam" id="PF22646"/>
    </source>
</evidence>
<accession>A0A1G4ME62</accession>
<evidence type="ECO:0000256" key="8">
    <source>
        <dbReference type="ARBA" id="ARBA00038332"/>
    </source>
</evidence>
<dbReference type="GO" id="GO:0000245">
    <property type="term" value="P:spliceosomal complex assembly"/>
    <property type="evidence" value="ECO:0007669"/>
    <property type="project" value="InterPro"/>
</dbReference>
<organism evidence="11 12">
    <name type="scientific">Lachancea fermentati</name>
    <name type="common">Zygosaccharomyces fermentati</name>
    <dbReference type="NCBI Taxonomy" id="4955"/>
    <lineage>
        <taxon>Eukaryota</taxon>
        <taxon>Fungi</taxon>
        <taxon>Dikarya</taxon>
        <taxon>Ascomycota</taxon>
        <taxon>Saccharomycotina</taxon>
        <taxon>Saccharomycetes</taxon>
        <taxon>Saccharomycetales</taxon>
        <taxon>Saccharomycetaceae</taxon>
        <taxon>Lachancea</taxon>
    </lineage>
</organism>
<dbReference type="OrthoDB" id="438939at2759"/>
<dbReference type="STRING" id="4955.A0A1G4ME62"/>
<evidence type="ECO:0000256" key="1">
    <source>
        <dbReference type="ARBA" id="ARBA00004123"/>
    </source>
</evidence>
<sequence length="964" mass="109424">MSDIAFVRQTETNEKRNLVPQYSIPKDVMNELERKGSSEPDLLIQREVARKAIAKESEYQRKRFNLSLEDKSEEGNEKKRLRHGEGETRVTKKSRWDVTESYTVPEISAATKKELTKELTFEVPNANDLQILKAADKHHFGELLLEKSDLTEDEVKDRNFLKLLLKIKNGLPSARKLAMRSLRDHAAEFGAPRIFNRLLPILLDRSLEDQERHLMIKVINRILYQLNDLVKPYTHKILIVIAPSLIDEDPFARQVARDIISRLAQAVGLPTVISNIRSDIDHEDEYVRNITSRVIAVVAKALGPNHLIPFLKAVCHSRKSWRARHTGVRSIQHLTTILGIGILPYLNPFLDCIGYGLTDEHLPVRVATAHCLASLAQSTYPYGIESYNIVLEPLWKGIRTHRGKTLASFLRALAFIIPLMDPEYAGYYSQEVMRVVKREFSSPDDEMKKAVLSVIQKCCLTEGVTPRYLRENIVPEFYGNFWTRRTALDRQISKIVTYTTVVLAQKTGCAPSISYLIDALRDESEPFRTMAVHAVNRIVKALGTQDIDERLETRLIDALLIAFQDQTNEDRTIFYGFGTVATSLDTRMKPYLPPIVSTILLRLKNKEAIIRQHAADLCAIIIPVIRNCNELEMLNKLNIILYESLGEVYPEVLGSVIGAMGQITSCIEFSKMQPTANQILPTLTPILRNRHRKVQQNSIELIGRIADRSPECVPPKEWMRICFELLEMLKSPSKSIRRIANKTFGYIARAIGPQDVLVALLNNLKVQERQLRVCTAVAIGIVAETCGTFTVLPALMNEYRTPETNVQNGVLKAMSFMFEYIGSKSKDYIYVTTPLLQDALTDRDLVHRQTAASVIRHLALGCTGMGYEDAFLHFLNLLMPNVFETSPHVIARIVEGLEALSIALGPGIAMNYVWGGLFHPAKNVRRAFWNVYNSAYVQHLDALVPCYPILRNSEERIEELFETF</sequence>
<evidence type="ECO:0000256" key="3">
    <source>
        <dbReference type="ARBA" id="ARBA00022664"/>
    </source>
</evidence>
<dbReference type="AlphaFoldDB" id="A0A1G4ME62"/>
<comment type="subcellular location">
    <subcellularLocation>
        <location evidence="1">Nucleus</location>
    </subcellularLocation>
</comment>
<evidence type="ECO:0000256" key="6">
    <source>
        <dbReference type="ARBA" id="ARBA00023187"/>
    </source>
</evidence>
<dbReference type="Proteomes" id="UP000190831">
    <property type="component" value="Chromosome E"/>
</dbReference>
<gene>
    <name evidence="11" type="ORF">LAFE_0E13872G</name>
</gene>
<dbReference type="FunFam" id="1.25.10.10:FF:000069">
    <property type="entry name" value="Splicing factor 3B subunit 1"/>
    <property type="match status" value="1"/>
</dbReference>
<dbReference type="InterPro" id="IPR011989">
    <property type="entry name" value="ARM-like"/>
</dbReference>
<protein>
    <submittedName>
        <fullName evidence="11">LAFE_0E13872g1_1</fullName>
    </submittedName>
</protein>
<keyword evidence="12" id="KW-1185">Reference proteome</keyword>
<keyword evidence="7" id="KW-0539">Nucleus</keyword>
<evidence type="ECO:0000256" key="9">
    <source>
        <dbReference type="PROSITE-ProRule" id="PRU00103"/>
    </source>
</evidence>
<dbReference type="PROSITE" id="PS50077">
    <property type="entry name" value="HEAT_REPEAT"/>
    <property type="match status" value="1"/>
</dbReference>
<evidence type="ECO:0000256" key="2">
    <source>
        <dbReference type="ARBA" id="ARBA00005754"/>
    </source>
</evidence>
<comment type="similarity">
    <text evidence="8">Belongs to the phosphatase 2A regulatory subunit A family.</text>
</comment>
<dbReference type="InterPro" id="IPR038737">
    <property type="entry name" value="SF3b_su1-like"/>
</dbReference>
<dbReference type="GO" id="GO:0003729">
    <property type="term" value="F:mRNA binding"/>
    <property type="evidence" value="ECO:0007669"/>
    <property type="project" value="InterPro"/>
</dbReference>
<evidence type="ECO:0000313" key="12">
    <source>
        <dbReference type="Proteomes" id="UP000190831"/>
    </source>
</evidence>
<evidence type="ECO:0000256" key="7">
    <source>
        <dbReference type="ARBA" id="ARBA00023242"/>
    </source>
</evidence>
<dbReference type="InterPro" id="IPR016024">
    <property type="entry name" value="ARM-type_fold"/>
</dbReference>
<dbReference type="InterPro" id="IPR054573">
    <property type="entry name" value="PP2A/SF3B1-like_HEAT"/>
</dbReference>